<evidence type="ECO:0000313" key="3">
    <source>
        <dbReference type="Proteomes" id="UP000002019"/>
    </source>
</evidence>
<dbReference type="HOGENOM" id="CLU_648456_0_0_0"/>
<keyword evidence="1" id="KW-0732">Signal</keyword>
<dbReference type="PROSITE" id="PS51257">
    <property type="entry name" value="PROKAR_LIPOPROTEIN"/>
    <property type="match status" value="1"/>
</dbReference>
<protein>
    <recommendedName>
        <fullName evidence="4">Curli production assembly/transport component CsgG</fullName>
    </recommendedName>
</protein>
<dbReference type="eggNOG" id="COG0457">
    <property type="taxonomic scope" value="Bacteria"/>
</dbReference>
<dbReference type="RefSeq" id="WP_015425028.1">
    <property type="nucleotide sequence ID" value="NC_020449.1"/>
</dbReference>
<dbReference type="eggNOG" id="COG1462">
    <property type="taxonomic scope" value="Bacteria"/>
</dbReference>
<reference evidence="2 3" key="1">
    <citation type="journal article" date="2008" name="J. Bacteriol.">
        <title>'Candidatus Cloacamonas acidaminovorans': genome sequence reconstruction provides a first glimpse of a new bacterial division.</title>
        <authorList>
            <person name="Pelletier E."/>
            <person name="Kreimeyer A."/>
            <person name="Bocs S."/>
            <person name="Rouy Z."/>
            <person name="Gyapay G."/>
            <person name="Chouari R."/>
            <person name="Riviere D."/>
            <person name="Ganesan A."/>
            <person name="Daegelen P."/>
            <person name="Sghir A."/>
            <person name="Cohen G.N."/>
            <person name="Medigue C."/>
            <person name="Weissenbach J."/>
            <person name="Le Paslier D."/>
        </authorList>
    </citation>
    <scope>NUCLEOTIDE SEQUENCE [LARGE SCALE GENOMIC DNA]</scope>
    <source>
        <strain evidence="3">Evry</strain>
    </source>
</reference>
<evidence type="ECO:0008006" key="4">
    <source>
        <dbReference type="Google" id="ProtNLM"/>
    </source>
</evidence>
<dbReference type="Proteomes" id="UP000002019">
    <property type="component" value="Chromosome"/>
</dbReference>
<dbReference type="KEGG" id="caci:CLOAM1314"/>
<dbReference type="GO" id="GO:0030288">
    <property type="term" value="C:outer membrane-bounded periplasmic space"/>
    <property type="evidence" value="ECO:0007669"/>
    <property type="project" value="InterPro"/>
</dbReference>
<proteinExistence type="predicted"/>
<dbReference type="STRING" id="459349.CLOAM1314"/>
<gene>
    <name evidence="2" type="ordered locus">CLOAM1314</name>
</gene>
<organism evidence="2 3">
    <name type="scientific">Cloacimonas acidaminovorans (strain Evry)</name>
    <dbReference type="NCBI Taxonomy" id="459349"/>
    <lineage>
        <taxon>Bacteria</taxon>
        <taxon>Pseudomonadati</taxon>
        <taxon>Candidatus Cloacimonadota</taxon>
        <taxon>Candidatus Cloacimonadia</taxon>
        <taxon>Candidatus Cloacimonadales</taxon>
        <taxon>Candidatus Cloacimonadaceae</taxon>
        <taxon>Candidatus Cloacimonas</taxon>
    </lineage>
</organism>
<evidence type="ECO:0000256" key="1">
    <source>
        <dbReference type="SAM" id="SignalP"/>
    </source>
</evidence>
<dbReference type="AlphaFoldDB" id="B0VIM9"/>
<dbReference type="Gene3D" id="3.40.50.10610">
    <property type="entry name" value="ABC-type transport auxiliary lipoprotein component"/>
    <property type="match status" value="1"/>
</dbReference>
<feature type="chain" id="PRO_5002758239" description="Curli production assembly/transport component CsgG" evidence="1">
    <location>
        <begin position="24"/>
        <end position="423"/>
    </location>
</feature>
<sequence>MKKRLFPVLLCCMLIFSACSQNARLSKKTQKNLNKGNYEEAIQDIIKTLKKNPNNATAQDLLVQSWQSYRSAEQKKIERIIQSDEINKWEQVYQEYSALQKTGEEIQSLPPLINPYSGYRVNIEIPDYTEQIKQSKENAAEVHYQAGIRYAKISNDRYTQKKAALEFKAALALIPNYQDADLRYEQCRKLAIKRIAVSPFTDKSNTSGKYGAVSDILTDHIVSRLISAAVNNEFVAIISRSQLETVMKEQQLSASGLVNDASSVHLGQILGANEILAGSILQISVSPERTVSVQSEDETEVVLRTEEYTDDEGSTQEREIKGKVYFRYRKFTKTASVSISTSYSILDVETGKILLQETVEVKNPWSDTWARKISGDDRALSSSTKKLLEKPEPFPPSVNEMVLETLKNTGNEIVNKVSGYLLQ</sequence>
<dbReference type="OrthoDB" id="1489643at2"/>
<dbReference type="Pfam" id="PF03783">
    <property type="entry name" value="CsgG"/>
    <property type="match status" value="1"/>
</dbReference>
<keyword evidence="3" id="KW-1185">Reference proteome</keyword>
<name>B0VIM9_CLOAI</name>
<feature type="signal peptide" evidence="1">
    <location>
        <begin position="1"/>
        <end position="23"/>
    </location>
</feature>
<dbReference type="InterPro" id="IPR005534">
    <property type="entry name" value="Curli_assmbl/transp-comp_CsgG"/>
</dbReference>
<accession>B0VIM9</accession>
<dbReference type="EMBL" id="CU466930">
    <property type="protein sequence ID" value="CAO81170.1"/>
    <property type="molecule type" value="Genomic_DNA"/>
</dbReference>
<evidence type="ECO:0000313" key="2">
    <source>
        <dbReference type="EMBL" id="CAO81170.1"/>
    </source>
</evidence>